<dbReference type="GO" id="GO:0035673">
    <property type="term" value="F:oligopeptide transmembrane transporter activity"/>
    <property type="evidence" value="ECO:0007669"/>
    <property type="project" value="InterPro"/>
</dbReference>
<dbReference type="PANTHER" id="PTHR31645">
    <property type="entry name" value="OLIGOPEPTIDE TRANSPORTER YGL114W-RELATED"/>
    <property type="match status" value="1"/>
</dbReference>
<accession>A0A8J7TTW3</accession>
<dbReference type="NCBIfam" id="TIGR00733">
    <property type="entry name" value="OPT family oligopeptide transporter"/>
    <property type="match status" value="1"/>
</dbReference>
<feature type="transmembrane region" description="Helical" evidence="6">
    <location>
        <begin position="576"/>
        <end position="602"/>
    </location>
</feature>
<feature type="transmembrane region" description="Helical" evidence="6">
    <location>
        <begin position="102"/>
        <end position="120"/>
    </location>
</feature>
<dbReference type="Pfam" id="PF03169">
    <property type="entry name" value="OPT"/>
    <property type="match status" value="1"/>
</dbReference>
<feature type="transmembrane region" description="Helical" evidence="6">
    <location>
        <begin position="216"/>
        <end position="236"/>
    </location>
</feature>
<feature type="transmembrane region" description="Helical" evidence="6">
    <location>
        <begin position="406"/>
        <end position="427"/>
    </location>
</feature>
<feature type="transmembrane region" description="Helical" evidence="6">
    <location>
        <begin position="370"/>
        <end position="394"/>
    </location>
</feature>
<keyword evidence="3 6" id="KW-0812">Transmembrane</keyword>
<feature type="transmembrane region" description="Helical" evidence="6">
    <location>
        <begin position="63"/>
        <end position="82"/>
    </location>
</feature>
<dbReference type="Proteomes" id="UP000664414">
    <property type="component" value="Unassembled WGS sequence"/>
</dbReference>
<comment type="subcellular location">
    <subcellularLocation>
        <location evidence="1">Membrane</location>
        <topology evidence="1">Multi-pass membrane protein</topology>
    </subcellularLocation>
</comment>
<dbReference type="PANTHER" id="PTHR31645:SF0">
    <property type="entry name" value="OLIGOPEPTIDE TRANSPORTER YGL114W-RELATED"/>
    <property type="match status" value="1"/>
</dbReference>
<proteinExistence type="predicted"/>
<feature type="transmembrane region" description="Helical" evidence="6">
    <location>
        <begin position="669"/>
        <end position="687"/>
    </location>
</feature>
<dbReference type="InterPro" id="IPR004813">
    <property type="entry name" value="OPT"/>
</dbReference>
<feature type="transmembrane region" description="Helical" evidence="6">
    <location>
        <begin position="338"/>
        <end position="358"/>
    </location>
</feature>
<evidence type="ECO:0000256" key="3">
    <source>
        <dbReference type="ARBA" id="ARBA00022692"/>
    </source>
</evidence>
<feature type="transmembrane region" description="Helical" evidence="6">
    <location>
        <begin position="481"/>
        <end position="502"/>
    </location>
</feature>
<evidence type="ECO:0000256" key="1">
    <source>
        <dbReference type="ARBA" id="ARBA00004141"/>
    </source>
</evidence>
<protein>
    <submittedName>
        <fullName evidence="7">Oligopeptide transporter, OPT family</fullName>
    </submittedName>
</protein>
<feature type="transmembrane region" description="Helical" evidence="6">
    <location>
        <begin position="439"/>
        <end position="460"/>
    </location>
</feature>
<feature type="transmembrane region" description="Helical" evidence="6">
    <location>
        <begin position="545"/>
        <end position="564"/>
    </location>
</feature>
<evidence type="ECO:0000256" key="5">
    <source>
        <dbReference type="ARBA" id="ARBA00023136"/>
    </source>
</evidence>
<organism evidence="7 8">
    <name type="scientific">Candidatus Paracaedimonas acanthamoebae</name>
    <dbReference type="NCBI Taxonomy" id="244581"/>
    <lineage>
        <taxon>Bacteria</taxon>
        <taxon>Pseudomonadati</taxon>
        <taxon>Pseudomonadota</taxon>
        <taxon>Alphaproteobacteria</taxon>
        <taxon>Holosporales</taxon>
        <taxon>Caedimonadaceae</taxon>
        <taxon>Candidatus Paracaedimonas</taxon>
    </lineage>
</organism>
<reference evidence="7" key="1">
    <citation type="submission" date="2021-02" db="EMBL/GenBank/DDBJ databases">
        <title>Thiocyanate and organic carbon inputs drive convergent selection for specific autotrophic Afipia and Thiobacillus strains within complex microbiomes.</title>
        <authorList>
            <person name="Huddy R.J."/>
            <person name="Sachdeva R."/>
            <person name="Kadzinga F."/>
            <person name="Kantor R.S."/>
            <person name="Harrison S.T.L."/>
            <person name="Banfield J.F."/>
        </authorList>
    </citation>
    <scope>NUCLEOTIDE SEQUENCE</scope>
    <source>
        <strain evidence="7">SCN18_10_11_15_R4_P_38_20</strain>
    </source>
</reference>
<dbReference type="AlphaFoldDB" id="A0A8J7TTW3"/>
<evidence type="ECO:0000256" key="2">
    <source>
        <dbReference type="ARBA" id="ARBA00022448"/>
    </source>
</evidence>
<dbReference type="InterPro" id="IPR004814">
    <property type="entry name" value="Oligopep_transpt"/>
</dbReference>
<dbReference type="InterPro" id="IPR045035">
    <property type="entry name" value="YSL-like"/>
</dbReference>
<comment type="caution">
    <text evidence="7">The sequence shown here is derived from an EMBL/GenBank/DDBJ whole genome shotgun (WGS) entry which is preliminary data.</text>
</comment>
<feature type="transmembrane region" description="Helical" evidence="6">
    <location>
        <begin position="243"/>
        <end position="262"/>
    </location>
</feature>
<name>A0A8J7TTW3_9PROT</name>
<feature type="transmembrane region" description="Helical" evidence="6">
    <location>
        <begin position="282"/>
        <end position="302"/>
    </location>
</feature>
<feature type="transmembrane region" description="Helical" evidence="6">
    <location>
        <begin position="39"/>
        <end position="57"/>
    </location>
</feature>
<keyword evidence="5 6" id="KW-0472">Membrane</keyword>
<evidence type="ECO:0000256" key="6">
    <source>
        <dbReference type="SAM" id="Phobius"/>
    </source>
</evidence>
<gene>
    <name evidence="7" type="ORF">J0H12_01620</name>
</gene>
<feature type="transmembrane region" description="Helical" evidence="6">
    <location>
        <begin position="629"/>
        <end position="649"/>
    </location>
</feature>
<evidence type="ECO:0000256" key="4">
    <source>
        <dbReference type="ARBA" id="ARBA00022989"/>
    </source>
</evidence>
<dbReference type="GO" id="GO:0016020">
    <property type="term" value="C:membrane"/>
    <property type="evidence" value="ECO:0007669"/>
    <property type="project" value="UniProtKB-SubCell"/>
</dbReference>
<dbReference type="NCBIfam" id="TIGR00728">
    <property type="entry name" value="OPT_sfam"/>
    <property type="match status" value="1"/>
</dbReference>
<evidence type="ECO:0000313" key="8">
    <source>
        <dbReference type="Proteomes" id="UP000664414"/>
    </source>
</evidence>
<evidence type="ECO:0000313" key="7">
    <source>
        <dbReference type="EMBL" id="MBN9412612.1"/>
    </source>
</evidence>
<keyword evidence="2" id="KW-0813">Transport</keyword>
<feature type="transmembrane region" description="Helical" evidence="6">
    <location>
        <begin position="126"/>
        <end position="144"/>
    </location>
</feature>
<dbReference type="EMBL" id="JAFKGL010000011">
    <property type="protein sequence ID" value="MBN9412612.1"/>
    <property type="molecule type" value="Genomic_DNA"/>
</dbReference>
<sequence>MSPLGRKVKQTKTSLQSSKSRVQPYISAEKNLPEITWKATLLSIFLAVIMAGSNAYLGLKIGLTVSATIPAAVISMTILRFFRNSNILENNIVQTATSAGEVIAAAVVFTLPALLMMGYWKEFPFGITTAIIIVGGLLGVLFSIPLRRAYIVENEELKFPEGIATGEVLKVGDSEAREGTKDLLMGGMFAGLVKFAQSGLMIMSEGAHYWFQTTRTVFGFGSGFSLVLVGAGYIVGVQVGVSMLIGAIVAWVIAVPLHGLLFGLPEGGSAYEIAVTIWNKNIRMVGVGTMVVGGVWTLVYLIKPISEAIRSSLATLRKTKLGTQGALLRTEYDIPINYVLIGVAVLTIPLAFIFHHILSQSDMQLPMTVHFATVFIITIFAIIVGFLCAAIAGYMTGLVGSSNNPLSGVTIMAILFISMILLVMLGTHIDFGAKGANSLAAAAIAIIIGAVMATAAAISGDNLQDLKSGQIVGATPWKQQVMLMLGVVAGSFVMAPILEVLYQAYGIGDSLPREGMDPTQALGAPKAAIMAAIAEGVFTHSLDWTMFSIGAALAIIFIFIDNYLKVNESSWRLPVLAVALGIYMPLDITIPLLVGGIIASLCQTKMKKEQPNFKKEDYIHKQEHANRRGLLFCSGLIAGESIIGILLAIPFAAYQSTDVFKIAPADFEHMGVLLGILAFMGVCYYLYKIASQLQENLKN</sequence>
<keyword evidence="4 6" id="KW-1133">Transmembrane helix</keyword>